<sequence length="340" mass="39688">MIDKQNIFERSNAFVKKENPIEDKNIGIQPQKKNFRDRLSDALNPITWWLAAAIPFLLSTSFNDIANTKLLEKPEQKTYIPYIAPEISDSIWFHTNIFSKTIKDIILKKWWLKEMPDSINYTVAWQKKQMDISEYVNSLENDSLFLSKNLGNDLTDASKSISAYCAQDYYRYKSLLQKISLEWVGIETNDSYRDKVSKIQKFVNSFEYENDILYLGKNGTLSAMSDYQLPFLANILVGKMDCNNKAWLFVELCRVNNIISGIWLSSTHASPAVFSDSKDEMWKYLSPNVSIDKPSWGFYNGIIVEPTWNMIINWQKELLLAWDTDNKAYIWMAFTIFWPK</sequence>
<proteinExistence type="predicted"/>
<protein>
    <submittedName>
        <fullName evidence="1">Uncharacterized protein</fullName>
    </submittedName>
</protein>
<reference evidence="1" key="1">
    <citation type="journal article" date="2012" name="Science">
        <title>Fermentation, hydrogen, and sulfur metabolism in multiple uncultivated bacterial phyla.</title>
        <authorList>
            <person name="Wrighton K.C."/>
            <person name="Thomas B.C."/>
            <person name="Sharon I."/>
            <person name="Miller C.S."/>
            <person name="Castelle C.J."/>
            <person name="VerBerkmoes N.C."/>
            <person name="Wilkins M.J."/>
            <person name="Hettich R.L."/>
            <person name="Lipton M.S."/>
            <person name="Williams K.H."/>
            <person name="Long P.E."/>
            <person name="Banfield J.F."/>
        </authorList>
    </citation>
    <scope>NUCLEOTIDE SEQUENCE [LARGE SCALE GENOMIC DNA]</scope>
</reference>
<dbReference type="AlphaFoldDB" id="K1XYW1"/>
<comment type="caution">
    <text evidence="1">The sequence shown here is derived from an EMBL/GenBank/DDBJ whole genome shotgun (WGS) entry which is preliminary data.</text>
</comment>
<name>K1XYW1_9BACT</name>
<gene>
    <name evidence="1" type="ORF">ACD_80C00038G0002</name>
</gene>
<dbReference type="EMBL" id="AMFJ01036045">
    <property type="protein sequence ID" value="EKD25523.1"/>
    <property type="molecule type" value="Genomic_DNA"/>
</dbReference>
<evidence type="ECO:0000313" key="1">
    <source>
        <dbReference type="EMBL" id="EKD25523.1"/>
    </source>
</evidence>
<accession>K1XYW1</accession>
<organism evidence="1">
    <name type="scientific">uncultured bacterium</name>
    <name type="common">gcode 4</name>
    <dbReference type="NCBI Taxonomy" id="1234023"/>
    <lineage>
        <taxon>Bacteria</taxon>
        <taxon>environmental samples</taxon>
    </lineage>
</organism>